<evidence type="ECO:0000313" key="2">
    <source>
        <dbReference type="EMBL" id="QCT02960.1"/>
    </source>
</evidence>
<evidence type="ECO:0000256" key="1">
    <source>
        <dbReference type="SAM" id="Phobius"/>
    </source>
</evidence>
<name>A0A4P8XMP1_9BACL</name>
<keyword evidence="1" id="KW-1133">Transmembrane helix</keyword>
<feature type="transmembrane region" description="Helical" evidence="1">
    <location>
        <begin position="45"/>
        <end position="69"/>
    </location>
</feature>
<protein>
    <submittedName>
        <fullName evidence="2">Uncharacterized protein</fullName>
    </submittedName>
</protein>
<feature type="transmembrane region" description="Helical" evidence="1">
    <location>
        <begin position="7"/>
        <end position="25"/>
    </location>
</feature>
<dbReference type="EMBL" id="CP040396">
    <property type="protein sequence ID" value="QCT02960.1"/>
    <property type="molecule type" value="Genomic_DNA"/>
</dbReference>
<dbReference type="KEGG" id="palo:E6C60_2247"/>
<organism evidence="2 3">
    <name type="scientific">Paenibacillus algicola</name>
    <dbReference type="NCBI Taxonomy" id="2565926"/>
    <lineage>
        <taxon>Bacteria</taxon>
        <taxon>Bacillati</taxon>
        <taxon>Bacillota</taxon>
        <taxon>Bacilli</taxon>
        <taxon>Bacillales</taxon>
        <taxon>Paenibacillaceae</taxon>
        <taxon>Paenibacillus</taxon>
    </lineage>
</organism>
<dbReference type="AlphaFoldDB" id="A0A4P8XMP1"/>
<keyword evidence="3" id="KW-1185">Reference proteome</keyword>
<feature type="transmembrane region" description="Helical" evidence="1">
    <location>
        <begin position="90"/>
        <end position="116"/>
    </location>
</feature>
<keyword evidence="1" id="KW-0812">Transmembrane</keyword>
<reference evidence="2 3" key="1">
    <citation type="submission" date="2019-05" db="EMBL/GenBank/DDBJ databases">
        <authorList>
            <person name="Chen C."/>
        </authorList>
    </citation>
    <scope>NUCLEOTIDE SEQUENCE [LARGE SCALE GENOMIC DNA]</scope>
    <source>
        <strain evidence="2 3">HB172198</strain>
    </source>
</reference>
<gene>
    <name evidence="2" type="ORF">E6C60_2247</name>
</gene>
<evidence type="ECO:0000313" key="3">
    <source>
        <dbReference type="Proteomes" id="UP000300879"/>
    </source>
</evidence>
<feature type="transmembrane region" description="Helical" evidence="1">
    <location>
        <begin position="122"/>
        <end position="143"/>
    </location>
</feature>
<sequence length="146" mass="16719">MRYTLNAFGKVLAAFLTPAMVSFFFTLQRSFEIQPSHEVSSSTSYIFAAGYVFFLPFTLLFLLPLSLLADMTIARILHTLRQKQRHFITIIVSLFVYGALGMLGGWLGGLMIQHWFQMSMTILLAILFWVLQTVISMALIFIVRRK</sequence>
<keyword evidence="1" id="KW-0472">Membrane</keyword>
<dbReference type="Proteomes" id="UP000300879">
    <property type="component" value="Chromosome"/>
</dbReference>
<accession>A0A4P8XMP1</accession>
<proteinExistence type="predicted"/>